<dbReference type="SMART" id="SM01332">
    <property type="entry name" value="Cyclin_C"/>
    <property type="match status" value="1"/>
</dbReference>
<dbReference type="InterPro" id="IPR004367">
    <property type="entry name" value="Cyclin_C-dom"/>
</dbReference>
<feature type="domain" description="Cyclin-like" evidence="6">
    <location>
        <begin position="486"/>
        <end position="582"/>
    </location>
</feature>
<dbReference type="PROSITE" id="PS00292">
    <property type="entry name" value="CYCLINS"/>
    <property type="match status" value="1"/>
</dbReference>
<feature type="compositionally biased region" description="Basic and acidic residues" evidence="5">
    <location>
        <begin position="107"/>
        <end position="121"/>
    </location>
</feature>
<dbReference type="CDD" id="cd20568">
    <property type="entry name" value="CYCLIN_CLBs_yeast_rpt1"/>
    <property type="match status" value="1"/>
</dbReference>
<evidence type="ECO:0000259" key="6">
    <source>
        <dbReference type="SMART" id="SM00385"/>
    </source>
</evidence>
<feature type="domain" description="Cyclin-like" evidence="6">
    <location>
        <begin position="389"/>
        <end position="473"/>
    </location>
</feature>
<dbReference type="InterPro" id="IPR013763">
    <property type="entry name" value="Cyclin-like_dom"/>
</dbReference>
<feature type="region of interest" description="Disordered" evidence="5">
    <location>
        <begin position="1"/>
        <end position="34"/>
    </location>
</feature>
<feature type="compositionally biased region" description="Acidic residues" evidence="5">
    <location>
        <begin position="271"/>
        <end position="281"/>
    </location>
</feature>
<evidence type="ECO:0000256" key="3">
    <source>
        <dbReference type="ARBA" id="ARBA00023306"/>
    </source>
</evidence>
<evidence type="ECO:0000259" key="7">
    <source>
        <dbReference type="SMART" id="SM01332"/>
    </source>
</evidence>
<accession>A0A0B7JRC9</accession>
<evidence type="ECO:0000256" key="4">
    <source>
        <dbReference type="RuleBase" id="RU000383"/>
    </source>
</evidence>
<dbReference type="Gene3D" id="1.10.472.10">
    <property type="entry name" value="Cyclin-like"/>
    <property type="match status" value="2"/>
</dbReference>
<reference evidence="8" key="1">
    <citation type="submission" date="2015-01" db="EMBL/GenBank/DDBJ databases">
        <authorList>
            <person name="Durling Mikael"/>
        </authorList>
    </citation>
    <scope>NUCLEOTIDE SEQUENCE</scope>
</reference>
<dbReference type="SUPFAM" id="SSF47954">
    <property type="entry name" value="Cyclin-like"/>
    <property type="match status" value="2"/>
</dbReference>
<evidence type="ECO:0000256" key="5">
    <source>
        <dbReference type="SAM" id="MobiDB-lite"/>
    </source>
</evidence>
<dbReference type="EMBL" id="CDPU01000008">
    <property type="protein sequence ID" value="CEO47559.1"/>
    <property type="molecule type" value="Genomic_DNA"/>
</dbReference>
<protein>
    <submittedName>
        <fullName evidence="8">Uncharacterized protein</fullName>
    </submittedName>
</protein>
<dbReference type="InterPro" id="IPR039361">
    <property type="entry name" value="Cyclin"/>
</dbReference>
<proteinExistence type="inferred from homology"/>
<dbReference type="InterPro" id="IPR006671">
    <property type="entry name" value="Cyclin_N"/>
</dbReference>
<keyword evidence="3" id="KW-0131">Cell cycle</keyword>
<feature type="compositionally biased region" description="Polar residues" evidence="5">
    <location>
        <begin position="196"/>
        <end position="220"/>
    </location>
</feature>
<comment type="similarity">
    <text evidence="4">Belongs to the cyclin family.</text>
</comment>
<feature type="compositionally biased region" description="Polar residues" evidence="5">
    <location>
        <begin position="20"/>
        <end position="31"/>
    </location>
</feature>
<dbReference type="GO" id="GO:0051301">
    <property type="term" value="P:cell division"/>
    <property type="evidence" value="ECO:0007669"/>
    <property type="project" value="UniProtKB-KW"/>
</dbReference>
<dbReference type="InterPro" id="IPR048258">
    <property type="entry name" value="Cyclins_cyclin-box"/>
</dbReference>
<feature type="region of interest" description="Disordered" evidence="5">
    <location>
        <begin position="258"/>
        <end position="281"/>
    </location>
</feature>
<dbReference type="Pfam" id="PF02984">
    <property type="entry name" value="Cyclin_C"/>
    <property type="match status" value="1"/>
</dbReference>
<dbReference type="InterPro" id="IPR036915">
    <property type="entry name" value="Cyclin-like_sf"/>
</dbReference>
<gene>
    <name evidence="8" type="ORF">BN869_000003614_1</name>
</gene>
<feature type="domain" description="Cyclin C-terminal" evidence="7">
    <location>
        <begin position="482"/>
        <end position="612"/>
    </location>
</feature>
<keyword evidence="2 4" id="KW-0195">Cyclin</keyword>
<dbReference type="CDD" id="cd20512">
    <property type="entry name" value="CYCLIN_CLBs_yeast_rpt2"/>
    <property type="match status" value="1"/>
</dbReference>
<name>A0A0B7JRC9_BIOOC</name>
<dbReference type="SMART" id="SM00385">
    <property type="entry name" value="CYCLIN"/>
    <property type="match status" value="2"/>
</dbReference>
<dbReference type="AlphaFoldDB" id="A0A0B7JRC9"/>
<feature type="region of interest" description="Disordered" evidence="5">
    <location>
        <begin position="141"/>
        <end position="226"/>
    </location>
</feature>
<dbReference type="FunFam" id="1.10.472.10:FF:000001">
    <property type="entry name" value="G2/mitotic-specific cyclin"/>
    <property type="match status" value="1"/>
</dbReference>
<keyword evidence="1" id="KW-0132">Cell division</keyword>
<evidence type="ECO:0000313" key="8">
    <source>
        <dbReference type="EMBL" id="CEO47559.1"/>
    </source>
</evidence>
<evidence type="ECO:0000256" key="2">
    <source>
        <dbReference type="ARBA" id="ARBA00023127"/>
    </source>
</evidence>
<organism evidence="8">
    <name type="scientific">Bionectria ochroleuca</name>
    <name type="common">Gliocladium roseum</name>
    <dbReference type="NCBI Taxonomy" id="29856"/>
    <lineage>
        <taxon>Eukaryota</taxon>
        <taxon>Fungi</taxon>
        <taxon>Dikarya</taxon>
        <taxon>Ascomycota</taxon>
        <taxon>Pezizomycotina</taxon>
        <taxon>Sordariomycetes</taxon>
        <taxon>Hypocreomycetidae</taxon>
        <taxon>Hypocreales</taxon>
        <taxon>Bionectriaceae</taxon>
        <taxon>Clonostachys</taxon>
    </lineage>
</organism>
<dbReference type="PANTHER" id="PTHR10177">
    <property type="entry name" value="CYCLINS"/>
    <property type="match status" value="1"/>
</dbReference>
<feature type="region of interest" description="Disordered" evidence="5">
    <location>
        <begin position="104"/>
        <end position="128"/>
    </location>
</feature>
<dbReference type="Pfam" id="PF00134">
    <property type="entry name" value="Cyclin_N"/>
    <property type="match status" value="1"/>
</dbReference>
<sequence length="655" mass="74265">MDPRPFRPRGTENAIHQRHNSTGNIANSHASTAGFRGQAKRAAFGDVTNLTKAVGTKREDAKVVKVKSVGQFNHATRPVNKENVLVSKDGLARPAQRTVAVANKAKRGLENRANEPNKKLEQAAPRENAVATYVETREALKMQNTNRASHERRGSQKSSLETRPQPRHHKSQPQLKQRPPTLRRTQSRQLERTETILESTSQSVATESLVTSSPETQTDSDGAGPVSVEAASQSVQVENHLEMPSRLPEISEESGVVPANYADGTAPGLSEPEEYWDEDDEDYDDQDQAYTTAHSFRSRDMTTGGPTTLLQPKVSLRIQRELEEARIEVEQTRQPEDIEEEAWDVSMVAEYGEEIFEYMRELEVKMLPNPHYMDIQTEIQWSMRSVLMDWLVQVHSRFSLLPETLFLTVNYIDRFLSQKIVSIGKLQLVGATAILVASKYEEINCPSLQEIVYMVDNGYTAEEILKAERFMLSMLQFELGWPGPMSFLRRVSKADDYDLETRTLAKYFLELTIMDERFVASPPSYLAAGAHCLSRLILQKGEWVRILHWIFGSSDREITKHHVHYSGYTWSQLRPLVSMMIGCCEQPRLHHGAVYEKYCDKRFKEASLIVQDALEQGFALSQYTSSLRMLPSQAPCLDDVSDQLYHQGHLVPIET</sequence>
<evidence type="ECO:0000256" key="1">
    <source>
        <dbReference type="ARBA" id="ARBA00022618"/>
    </source>
</evidence>